<name>A0A428KTY3_9BACT</name>
<dbReference type="Pfam" id="PF12728">
    <property type="entry name" value="HTH_17"/>
    <property type="match status" value="1"/>
</dbReference>
<evidence type="ECO:0000313" key="3">
    <source>
        <dbReference type="Proteomes" id="UP000273500"/>
    </source>
</evidence>
<evidence type="ECO:0000259" key="1">
    <source>
        <dbReference type="Pfam" id="PF12728"/>
    </source>
</evidence>
<dbReference type="Gene3D" id="1.10.10.10">
    <property type="entry name" value="Winged helix-like DNA-binding domain superfamily/Winged helix DNA-binding domain"/>
    <property type="match status" value="1"/>
</dbReference>
<dbReference type="InterPro" id="IPR041657">
    <property type="entry name" value="HTH_17"/>
</dbReference>
<dbReference type="AlphaFoldDB" id="A0A428KTY3"/>
<proteinExistence type="predicted"/>
<protein>
    <submittedName>
        <fullName evidence="2">DNA-binding protein</fullName>
    </submittedName>
</protein>
<dbReference type="InterPro" id="IPR036388">
    <property type="entry name" value="WH-like_DNA-bd_sf"/>
</dbReference>
<keyword evidence="3" id="KW-1185">Reference proteome</keyword>
<dbReference type="GO" id="GO:0003677">
    <property type="term" value="F:DNA binding"/>
    <property type="evidence" value="ECO:0007669"/>
    <property type="project" value="UniProtKB-KW"/>
</dbReference>
<feature type="domain" description="Helix-turn-helix" evidence="1">
    <location>
        <begin position="37"/>
        <end position="93"/>
    </location>
</feature>
<accession>A0A428KTY3</accession>
<gene>
    <name evidence="2" type="ORF">EI291_05320</name>
</gene>
<organism evidence="2 3">
    <name type="scientific">Hymenobacter rigui</name>
    <dbReference type="NCBI Taxonomy" id="334424"/>
    <lineage>
        <taxon>Bacteria</taxon>
        <taxon>Pseudomonadati</taxon>
        <taxon>Bacteroidota</taxon>
        <taxon>Cytophagia</taxon>
        <taxon>Cytophagales</taxon>
        <taxon>Hymenobacteraceae</taxon>
        <taxon>Hymenobacter</taxon>
    </lineage>
</organism>
<reference evidence="2 3" key="1">
    <citation type="submission" date="2018-12" db="EMBL/GenBank/DDBJ databases">
        <authorList>
            <person name="Feng G."/>
            <person name="Zhu H."/>
        </authorList>
    </citation>
    <scope>NUCLEOTIDE SEQUENCE [LARGE SCALE GENOMIC DNA]</scope>
    <source>
        <strain evidence="2 3">KCTC 12533</strain>
    </source>
</reference>
<evidence type="ECO:0000313" key="2">
    <source>
        <dbReference type="EMBL" id="RSK50071.1"/>
    </source>
</evidence>
<dbReference type="SUPFAM" id="SSF46955">
    <property type="entry name" value="Putative DNA-binding domain"/>
    <property type="match status" value="1"/>
</dbReference>
<dbReference type="OrthoDB" id="882957at2"/>
<keyword evidence="2" id="KW-0238">DNA-binding</keyword>
<sequence>MHVVEFNQSALKSLFSEEFSRASREFLREQPQPDPQYTIEEVADILSVDPSTVRNYLKLSTDHRRYLPFVQCTDTGRGNRIRLSDVQAWQQRNLHQPEEAEAQLPESLLRISHRRAARREKRNAA</sequence>
<dbReference type="Proteomes" id="UP000273500">
    <property type="component" value="Unassembled WGS sequence"/>
</dbReference>
<dbReference type="InterPro" id="IPR009061">
    <property type="entry name" value="DNA-bd_dom_put_sf"/>
</dbReference>
<dbReference type="RefSeq" id="WP_125418762.1">
    <property type="nucleotide sequence ID" value="NZ_RWIT01000002.1"/>
</dbReference>
<dbReference type="EMBL" id="RWIT01000002">
    <property type="protein sequence ID" value="RSK50071.1"/>
    <property type="molecule type" value="Genomic_DNA"/>
</dbReference>
<comment type="caution">
    <text evidence="2">The sequence shown here is derived from an EMBL/GenBank/DDBJ whole genome shotgun (WGS) entry which is preliminary data.</text>
</comment>